<dbReference type="EMBL" id="VUNA01000004">
    <property type="protein sequence ID" value="MST70358.1"/>
    <property type="molecule type" value="Genomic_DNA"/>
</dbReference>
<evidence type="ECO:0000259" key="1">
    <source>
        <dbReference type="PROSITE" id="PS51671"/>
    </source>
</evidence>
<evidence type="ECO:0000313" key="2">
    <source>
        <dbReference type="EMBL" id="MST70358.1"/>
    </source>
</evidence>
<gene>
    <name evidence="2" type="ORF">FYJ65_03220</name>
</gene>
<dbReference type="Pfam" id="PF13740">
    <property type="entry name" value="ACT_6"/>
    <property type="match status" value="1"/>
</dbReference>
<dbReference type="Gene3D" id="3.30.70.260">
    <property type="match status" value="1"/>
</dbReference>
<comment type="caution">
    <text evidence="2">The sequence shown here is derived from an EMBL/GenBank/DDBJ whole genome shotgun (WGS) entry which is preliminary data.</text>
</comment>
<dbReference type="PROSITE" id="PS51671">
    <property type="entry name" value="ACT"/>
    <property type="match status" value="1"/>
</dbReference>
<dbReference type="RefSeq" id="WP_154553916.1">
    <property type="nucleotide sequence ID" value="NZ_JAQXUZ010000018.1"/>
</dbReference>
<dbReference type="InterPro" id="IPR002912">
    <property type="entry name" value="ACT_dom"/>
</dbReference>
<keyword evidence="3" id="KW-1185">Reference proteome</keyword>
<organism evidence="2 3">
    <name type="scientific">Mogibacterium kristiansenii</name>
    <dbReference type="NCBI Taxonomy" id="2606708"/>
    <lineage>
        <taxon>Bacteria</taxon>
        <taxon>Bacillati</taxon>
        <taxon>Bacillota</taxon>
        <taxon>Clostridia</taxon>
        <taxon>Peptostreptococcales</taxon>
        <taxon>Anaerovoracaceae</taxon>
        <taxon>Mogibacterium</taxon>
    </lineage>
</organism>
<dbReference type="AlphaFoldDB" id="A0A6N7XGL1"/>
<dbReference type="NCBIfam" id="NF001220">
    <property type="entry name" value="PRK00194.1"/>
    <property type="match status" value="1"/>
</dbReference>
<protein>
    <submittedName>
        <fullName evidence="2">ACT domain-containing protein</fullName>
    </submittedName>
</protein>
<dbReference type="SUPFAM" id="SSF55021">
    <property type="entry name" value="ACT-like"/>
    <property type="match status" value="1"/>
</dbReference>
<sequence length="90" mass="10073">MDREKAVVTITGRDEVGILASVSACCANANASVIEMTQSVKQDFFTMMMVISIEQMNVTIAELRDAILKELPTMDVHVMHENIFNSMHRI</sequence>
<evidence type="ECO:0000313" key="3">
    <source>
        <dbReference type="Proteomes" id="UP000469424"/>
    </source>
</evidence>
<name>A0A6N7XGL1_9FIRM</name>
<feature type="domain" description="ACT" evidence="1">
    <location>
        <begin position="7"/>
        <end position="86"/>
    </location>
</feature>
<reference evidence="2 3" key="1">
    <citation type="submission" date="2019-08" db="EMBL/GenBank/DDBJ databases">
        <title>In-depth cultivation of the pig gut microbiome towards novel bacterial diversity and tailored functional studies.</title>
        <authorList>
            <person name="Wylensek D."/>
            <person name="Hitch T.C.A."/>
            <person name="Clavel T."/>
        </authorList>
    </citation>
    <scope>NUCLEOTIDE SEQUENCE [LARGE SCALE GENOMIC DNA]</scope>
    <source>
        <strain evidence="2 3">WCA-MUC-591-APC-4B</strain>
    </source>
</reference>
<dbReference type="InterPro" id="IPR045865">
    <property type="entry name" value="ACT-like_dom_sf"/>
</dbReference>
<proteinExistence type="predicted"/>
<dbReference type="Proteomes" id="UP000469424">
    <property type="component" value="Unassembled WGS sequence"/>
</dbReference>
<accession>A0A6N7XGL1</accession>